<dbReference type="Pfam" id="PF12801">
    <property type="entry name" value="Fer4_5"/>
    <property type="match status" value="2"/>
</dbReference>
<dbReference type="Gene3D" id="3.30.70.20">
    <property type="match status" value="3"/>
</dbReference>
<dbReference type="PANTHER" id="PTHR30176:SF3">
    <property type="entry name" value="FERREDOXIN-TYPE PROTEIN NAPH"/>
    <property type="match status" value="1"/>
</dbReference>
<comment type="caution">
    <text evidence="9">The sequence shown here is derived from an EMBL/GenBank/DDBJ whole genome shotgun (WGS) entry which is preliminary data.</text>
</comment>
<evidence type="ECO:0000256" key="4">
    <source>
        <dbReference type="ARBA" id="ARBA00022982"/>
    </source>
</evidence>
<dbReference type="InterPro" id="IPR017896">
    <property type="entry name" value="4Fe4S_Fe-S-bd"/>
</dbReference>
<keyword evidence="7" id="KW-0472">Membrane</keyword>
<dbReference type="Proteomes" id="UP000268469">
    <property type="component" value="Unassembled WGS sequence"/>
</dbReference>
<dbReference type="InterPro" id="IPR017900">
    <property type="entry name" value="4Fe4S_Fe_S_CS"/>
</dbReference>
<keyword evidence="3" id="KW-0479">Metal-binding</keyword>
<keyword evidence="6" id="KW-0411">Iron-sulfur</keyword>
<keyword evidence="4" id="KW-0249">Electron transport</keyword>
<evidence type="ECO:0000256" key="1">
    <source>
        <dbReference type="ARBA" id="ARBA00022448"/>
    </source>
</evidence>
<keyword evidence="5" id="KW-0408">Iron</keyword>
<dbReference type="AlphaFoldDB" id="A0A660SDN7"/>
<gene>
    <name evidence="9" type="ORF">DRP53_09970</name>
</gene>
<dbReference type="SUPFAM" id="SSF54862">
    <property type="entry name" value="4Fe-4S ferredoxins"/>
    <property type="match status" value="2"/>
</dbReference>
<feature type="transmembrane region" description="Helical" evidence="7">
    <location>
        <begin position="126"/>
        <end position="146"/>
    </location>
</feature>
<dbReference type="PROSITE" id="PS00198">
    <property type="entry name" value="4FE4S_FER_1"/>
    <property type="match status" value="3"/>
</dbReference>
<keyword evidence="7" id="KW-0812">Transmembrane</keyword>
<sequence>MAQIAADLASRTIIPPLLLSLIFILLALIIGRAYCGFICPLGLLIELFSSFTPHRGRFRFYRLKYYHLIVILILAGFGFYAAQLDPIVSLTRGIGGIRTGAILPSLILATILYLSLLESRFFCRHLCPLGGLFGLLARISILKLRMAECRECYRCEKVCPTGAIEKNRINWSECILCLKCLDSCPDQALSFRTSAQPARVDLSRRNLILAGISSLFLIPILKARGRVIRPPGSIPEELFIKRCLRCGNCIEVCPTSGLRYDHLTFFTPMLVPREGGCERFCTSCGEVCPTGAIRRLPLLEKEFCKIGTAVIDRSRCLAWRRDRSCLICDEACPYGAISFQEGRPIVDPDLCIGCGLCEWRCPLEGRSAIVVHPDGEERKLTGSYRSQKKIEKRKAALEEAEELPEGFIQ</sequence>
<evidence type="ECO:0000256" key="3">
    <source>
        <dbReference type="ARBA" id="ARBA00022723"/>
    </source>
</evidence>
<dbReference type="GO" id="GO:0051539">
    <property type="term" value="F:4 iron, 4 sulfur cluster binding"/>
    <property type="evidence" value="ECO:0007669"/>
    <property type="project" value="UniProtKB-KW"/>
</dbReference>
<feature type="domain" description="4Fe-4S ferredoxin-type" evidence="8">
    <location>
        <begin position="234"/>
        <end position="263"/>
    </location>
</feature>
<evidence type="ECO:0000313" key="9">
    <source>
        <dbReference type="EMBL" id="RKX68797.1"/>
    </source>
</evidence>
<keyword evidence="2" id="KW-0004">4Fe-4S</keyword>
<feature type="domain" description="4Fe-4S ferredoxin-type" evidence="8">
    <location>
        <begin position="342"/>
        <end position="374"/>
    </location>
</feature>
<organism evidence="9 10">
    <name type="scientific">candidate division WOR-3 bacterium</name>
    <dbReference type="NCBI Taxonomy" id="2052148"/>
    <lineage>
        <taxon>Bacteria</taxon>
        <taxon>Bacteria division WOR-3</taxon>
    </lineage>
</organism>
<dbReference type="GO" id="GO:0005886">
    <property type="term" value="C:plasma membrane"/>
    <property type="evidence" value="ECO:0007669"/>
    <property type="project" value="TreeGrafter"/>
</dbReference>
<evidence type="ECO:0000256" key="7">
    <source>
        <dbReference type="SAM" id="Phobius"/>
    </source>
</evidence>
<accession>A0A660SDN7</accession>
<dbReference type="Pfam" id="PF00037">
    <property type="entry name" value="Fer4"/>
    <property type="match status" value="1"/>
</dbReference>
<dbReference type="InterPro" id="IPR051684">
    <property type="entry name" value="Electron_Trans/Redox"/>
</dbReference>
<feature type="domain" description="4Fe-4S ferredoxin-type" evidence="8">
    <location>
        <begin position="165"/>
        <end position="194"/>
    </location>
</feature>
<keyword evidence="7" id="KW-1133">Transmembrane helix</keyword>
<evidence type="ECO:0000256" key="5">
    <source>
        <dbReference type="ARBA" id="ARBA00023004"/>
    </source>
</evidence>
<dbReference type="PANTHER" id="PTHR30176">
    <property type="entry name" value="FERREDOXIN-TYPE PROTEIN NAPH"/>
    <property type="match status" value="1"/>
</dbReference>
<feature type="domain" description="4Fe-4S ferredoxin-type" evidence="8">
    <location>
        <begin position="140"/>
        <end position="164"/>
    </location>
</feature>
<name>A0A660SDN7_UNCW3</name>
<evidence type="ECO:0000259" key="8">
    <source>
        <dbReference type="PROSITE" id="PS51379"/>
    </source>
</evidence>
<reference evidence="9 10" key="1">
    <citation type="submission" date="2018-06" db="EMBL/GenBank/DDBJ databases">
        <title>Extensive metabolic versatility and redundancy in microbially diverse, dynamic hydrothermal sediments.</title>
        <authorList>
            <person name="Dombrowski N."/>
            <person name="Teske A."/>
            <person name="Baker B.J."/>
        </authorList>
    </citation>
    <scope>NUCLEOTIDE SEQUENCE [LARGE SCALE GENOMIC DNA]</scope>
    <source>
        <strain evidence="9">B36_G15</strain>
    </source>
</reference>
<feature type="domain" description="4Fe-4S ferredoxin-type" evidence="8">
    <location>
        <begin position="266"/>
        <end position="298"/>
    </location>
</feature>
<feature type="transmembrane region" description="Helical" evidence="7">
    <location>
        <begin position="17"/>
        <end position="44"/>
    </location>
</feature>
<keyword evidence="1" id="KW-0813">Transport</keyword>
<proteinExistence type="predicted"/>
<evidence type="ECO:0000256" key="2">
    <source>
        <dbReference type="ARBA" id="ARBA00022485"/>
    </source>
</evidence>
<dbReference type="EMBL" id="QNBE01000129">
    <property type="protein sequence ID" value="RKX68797.1"/>
    <property type="molecule type" value="Genomic_DNA"/>
</dbReference>
<dbReference type="GO" id="GO:0046872">
    <property type="term" value="F:metal ion binding"/>
    <property type="evidence" value="ECO:0007669"/>
    <property type="project" value="UniProtKB-KW"/>
</dbReference>
<dbReference type="PROSITE" id="PS51379">
    <property type="entry name" value="4FE4S_FER_2"/>
    <property type="match status" value="5"/>
</dbReference>
<dbReference type="Pfam" id="PF12838">
    <property type="entry name" value="Fer4_7"/>
    <property type="match status" value="2"/>
</dbReference>
<feature type="transmembrane region" description="Helical" evidence="7">
    <location>
        <begin position="65"/>
        <end position="82"/>
    </location>
</feature>
<evidence type="ECO:0000313" key="10">
    <source>
        <dbReference type="Proteomes" id="UP000268469"/>
    </source>
</evidence>
<evidence type="ECO:0000256" key="6">
    <source>
        <dbReference type="ARBA" id="ARBA00023014"/>
    </source>
</evidence>
<protein>
    <recommendedName>
        <fullName evidence="8">4Fe-4S ferredoxin-type domain-containing protein</fullName>
    </recommendedName>
</protein>
<dbReference type="CDD" id="cd16373">
    <property type="entry name" value="DMSOR_beta_like"/>
    <property type="match status" value="1"/>
</dbReference>
<feature type="transmembrane region" description="Helical" evidence="7">
    <location>
        <begin position="94"/>
        <end position="114"/>
    </location>
</feature>